<dbReference type="AlphaFoldDB" id="A0A9X6RPP7"/>
<accession>A0A9X6RPP7</accession>
<feature type="compositionally biased region" description="Basic and acidic residues" evidence="1">
    <location>
        <begin position="62"/>
        <end position="71"/>
    </location>
</feature>
<dbReference type="Proteomes" id="UP000192578">
    <property type="component" value="Unassembled WGS sequence"/>
</dbReference>
<gene>
    <name evidence="2" type="ORF">BV898_19368</name>
</gene>
<comment type="caution">
    <text evidence="2">The sequence shown here is derived from an EMBL/GenBank/DDBJ whole genome shotgun (WGS) entry which is preliminary data.</text>
</comment>
<evidence type="ECO:0000313" key="3">
    <source>
        <dbReference type="Proteomes" id="UP000192578"/>
    </source>
</evidence>
<dbReference type="EMBL" id="MTYJ01000498">
    <property type="protein sequence ID" value="OWA54981.1"/>
    <property type="molecule type" value="Genomic_DNA"/>
</dbReference>
<evidence type="ECO:0000256" key="1">
    <source>
        <dbReference type="SAM" id="MobiDB-lite"/>
    </source>
</evidence>
<proteinExistence type="predicted"/>
<name>A0A9X6RPP7_HYPEX</name>
<feature type="compositionally biased region" description="Polar residues" evidence="1">
    <location>
        <begin position="48"/>
        <end position="61"/>
    </location>
</feature>
<keyword evidence="3" id="KW-1185">Reference proteome</keyword>
<reference evidence="3" key="1">
    <citation type="submission" date="2017-01" db="EMBL/GenBank/DDBJ databases">
        <title>Comparative genomics of anhydrobiosis in the tardigrade Hypsibius dujardini.</title>
        <authorList>
            <person name="Yoshida Y."/>
            <person name="Koutsovoulos G."/>
            <person name="Laetsch D."/>
            <person name="Stevens L."/>
            <person name="Kumar S."/>
            <person name="Horikawa D."/>
            <person name="Ishino K."/>
            <person name="Komine S."/>
            <person name="Tomita M."/>
            <person name="Blaxter M."/>
            <person name="Arakawa K."/>
        </authorList>
    </citation>
    <scope>NUCLEOTIDE SEQUENCE [LARGE SCALE GENOMIC DNA]</scope>
    <source>
        <strain evidence="3">Z151</strain>
    </source>
</reference>
<feature type="region of interest" description="Disordered" evidence="1">
    <location>
        <begin position="42"/>
        <end position="71"/>
    </location>
</feature>
<organism evidence="2 3">
    <name type="scientific">Hypsibius exemplaris</name>
    <name type="common">Freshwater tardigrade</name>
    <dbReference type="NCBI Taxonomy" id="2072580"/>
    <lineage>
        <taxon>Eukaryota</taxon>
        <taxon>Metazoa</taxon>
        <taxon>Ecdysozoa</taxon>
        <taxon>Tardigrada</taxon>
        <taxon>Eutardigrada</taxon>
        <taxon>Parachela</taxon>
        <taxon>Hypsibioidea</taxon>
        <taxon>Hypsibiidae</taxon>
        <taxon>Hypsibius</taxon>
    </lineage>
</organism>
<protein>
    <submittedName>
        <fullName evidence="2">Uncharacterized protein</fullName>
    </submittedName>
</protein>
<evidence type="ECO:0000313" key="2">
    <source>
        <dbReference type="EMBL" id="OWA54981.1"/>
    </source>
</evidence>
<sequence length="111" mass="12566">MVPPEKQHSGEGHVPLLSQNIGQRVVKRGAFGFRDWKILYGKDPGDSVQRQSPPQTDQQAESESRHLQDRSQRLRNELFEIPAQPTEFADTAKTVAPTYQGQHFLVKVCGR</sequence>